<proteinExistence type="predicted"/>
<dbReference type="PANTHER" id="PTHR34796">
    <property type="entry name" value="EXPRESSED PROTEIN"/>
    <property type="match status" value="1"/>
</dbReference>
<protein>
    <submittedName>
        <fullName evidence="1">Metal-dependent hydrolase</fullName>
    </submittedName>
</protein>
<keyword evidence="1" id="KW-0378">Hydrolase</keyword>
<dbReference type="InterPro" id="IPR023203">
    <property type="entry name" value="TTHA0068_sf"/>
</dbReference>
<dbReference type="AlphaFoldDB" id="A0A927MGB9"/>
<dbReference type="Proteomes" id="UP000658225">
    <property type="component" value="Unassembled WGS sequence"/>
</dbReference>
<comment type="caution">
    <text evidence="1">The sequence shown here is derived from an EMBL/GenBank/DDBJ whole genome shotgun (WGS) entry which is preliminary data.</text>
</comment>
<sequence>MHPYHHPLFVKFIVYFNQNQDYFECHEVLEDYWKSIPDSDKEHPLTAFILLATGLYHWRRGNSTGAYRTLRKAVKNFLTFISKNPTYTEEIDFKRLIHDVQNSINRLEKQLPFESISLIVTSSQLTALVESAEQSMELLSFESDALIHKHMLRDRSDILREREEKKKDRC</sequence>
<reference evidence="1" key="1">
    <citation type="submission" date="2020-10" db="EMBL/GenBank/DDBJ databases">
        <title>Genomic Encyclopedia of Type Strains, Phase IV (KMG-IV): sequencing the most valuable type-strain genomes for metagenomic binning, comparative biology and taxonomic classification.</title>
        <authorList>
            <person name="Goeker M."/>
        </authorList>
    </citation>
    <scope>NUCLEOTIDE SEQUENCE</scope>
    <source>
        <strain evidence="1">DSM 13886</strain>
    </source>
</reference>
<gene>
    <name evidence="1" type="ORF">H4683_001150</name>
</gene>
<dbReference type="RefSeq" id="WP_192597865.1">
    <property type="nucleotide sequence ID" value="NZ_JADBEL010000004.1"/>
</dbReference>
<dbReference type="GO" id="GO:0016787">
    <property type="term" value="F:hydrolase activity"/>
    <property type="evidence" value="ECO:0007669"/>
    <property type="project" value="UniProtKB-KW"/>
</dbReference>
<organism evidence="1 2">
    <name type="scientific">Sporosarcina limicola</name>
    <dbReference type="NCBI Taxonomy" id="34101"/>
    <lineage>
        <taxon>Bacteria</taxon>
        <taxon>Bacillati</taxon>
        <taxon>Bacillota</taxon>
        <taxon>Bacilli</taxon>
        <taxon>Bacillales</taxon>
        <taxon>Caryophanaceae</taxon>
        <taxon>Sporosarcina</taxon>
    </lineage>
</organism>
<dbReference type="SUPFAM" id="SSF140663">
    <property type="entry name" value="TTHA0068-like"/>
    <property type="match status" value="1"/>
</dbReference>
<dbReference type="PANTHER" id="PTHR34796:SF1">
    <property type="entry name" value="EXPRESSED PROTEIN"/>
    <property type="match status" value="1"/>
</dbReference>
<keyword evidence="2" id="KW-1185">Reference proteome</keyword>
<evidence type="ECO:0000313" key="1">
    <source>
        <dbReference type="EMBL" id="MBE1554075.1"/>
    </source>
</evidence>
<name>A0A927MGB9_9BACL</name>
<dbReference type="EMBL" id="JADBEL010000004">
    <property type="protein sequence ID" value="MBE1554075.1"/>
    <property type="molecule type" value="Genomic_DNA"/>
</dbReference>
<evidence type="ECO:0000313" key="2">
    <source>
        <dbReference type="Proteomes" id="UP000658225"/>
    </source>
</evidence>
<dbReference type="Gene3D" id="1.10.3450.10">
    <property type="entry name" value="TTHA0068-like"/>
    <property type="match status" value="1"/>
</dbReference>
<accession>A0A927MGB9</accession>
<dbReference type="InterPro" id="IPR005500">
    <property type="entry name" value="DUF309"/>
</dbReference>
<dbReference type="Pfam" id="PF03745">
    <property type="entry name" value="DUF309"/>
    <property type="match status" value="1"/>
</dbReference>